<accession>A0A6A6GJW6</accession>
<dbReference type="OrthoDB" id="5311681at2759"/>
<dbReference type="AlphaFoldDB" id="A0A6A6GJW6"/>
<evidence type="ECO:0000313" key="3">
    <source>
        <dbReference type="Proteomes" id="UP000799538"/>
    </source>
</evidence>
<gene>
    <name evidence="2" type="ORF">BDZ85DRAFT_294409</name>
</gene>
<organism evidence="2 3">
    <name type="scientific">Elsinoe ampelina</name>
    <dbReference type="NCBI Taxonomy" id="302913"/>
    <lineage>
        <taxon>Eukaryota</taxon>
        <taxon>Fungi</taxon>
        <taxon>Dikarya</taxon>
        <taxon>Ascomycota</taxon>
        <taxon>Pezizomycotina</taxon>
        <taxon>Dothideomycetes</taxon>
        <taxon>Dothideomycetidae</taxon>
        <taxon>Myriangiales</taxon>
        <taxon>Elsinoaceae</taxon>
        <taxon>Elsinoe</taxon>
    </lineage>
</organism>
<dbReference type="Proteomes" id="UP000799538">
    <property type="component" value="Unassembled WGS sequence"/>
</dbReference>
<proteinExistence type="predicted"/>
<evidence type="ECO:0008006" key="4">
    <source>
        <dbReference type="Google" id="ProtNLM"/>
    </source>
</evidence>
<protein>
    <recommendedName>
        <fullName evidence="4">F-box domain-containing protein</fullName>
    </recommendedName>
</protein>
<evidence type="ECO:0000256" key="1">
    <source>
        <dbReference type="SAM" id="MobiDB-lite"/>
    </source>
</evidence>
<dbReference type="EMBL" id="ML992503">
    <property type="protein sequence ID" value="KAF2226032.1"/>
    <property type="molecule type" value="Genomic_DNA"/>
</dbReference>
<sequence length="598" mass="65932">MASAPTPSSTGAARYMNIPGQTLYSAHTISSAPQAMTGGPGGMGLPLNIVSLIIAQIDNLGDVSRLCRTSRLLYYMALPKLYENVTLRSYTEVRRVNGRVEGLGGGSPICTALGALATSQAASVVKHLLVQGSWKETDEYMLGRIPDATVLLSIAVRAAIDKMVNMHSFSWTLDTKPLRSIYQGLTLRPSLTSFTLEFPSSRTPRPVLLVPPIPSLKSFTVRNLDPLCYNDDVSHLIYGSRNLVDLTIHFSPRMRLEAECSASLSTYFGRCIQAGYKIPIQKIMMQNFYGPNRGQLYQAMMQETMVSSHFLDMFGGAHGPRTNVFIDETWRRIPPVLHFNWKIHRSNELAMQHTRILRGFHGLEELYLVSRSLQTISSPPPAQIDSPTSPLNPLAPPTGSKTSSPTPTHHSSSSPSAPSPSSAPAMDPSFLPGAEVDALGAEYLDAILSSHGTTLHTLLLFDKFGLDESQIADMAARAPHVRHLGVALQGKEGVFRKLIPSFPNLRSLRILENDLIRRLGVFEEENLAEVCKEFGRQVVRCGNEGLRWIGIGELVFKVGRREEFEVSKGGREVRAVLERRTWGDVEGLGLWDMDKLEL</sequence>
<evidence type="ECO:0000313" key="2">
    <source>
        <dbReference type="EMBL" id="KAF2226032.1"/>
    </source>
</evidence>
<keyword evidence="3" id="KW-1185">Reference proteome</keyword>
<feature type="compositionally biased region" description="Low complexity" evidence="1">
    <location>
        <begin position="397"/>
        <end position="429"/>
    </location>
</feature>
<name>A0A6A6GJW6_9PEZI</name>
<feature type="region of interest" description="Disordered" evidence="1">
    <location>
        <begin position="378"/>
        <end position="429"/>
    </location>
</feature>
<reference evidence="3" key="1">
    <citation type="journal article" date="2020" name="Stud. Mycol.">
        <title>101 Dothideomycetes genomes: A test case for predicting lifestyles and emergence of pathogens.</title>
        <authorList>
            <person name="Haridas S."/>
            <person name="Albert R."/>
            <person name="Binder M."/>
            <person name="Bloem J."/>
            <person name="LaButti K."/>
            <person name="Salamov A."/>
            <person name="Andreopoulos B."/>
            <person name="Baker S."/>
            <person name="Barry K."/>
            <person name="Bills G."/>
            <person name="Bluhm B."/>
            <person name="Cannon C."/>
            <person name="Castanera R."/>
            <person name="Culley D."/>
            <person name="Daum C."/>
            <person name="Ezra D."/>
            <person name="Gonzalez J."/>
            <person name="Henrissat B."/>
            <person name="Kuo A."/>
            <person name="Liang C."/>
            <person name="Lipzen A."/>
            <person name="Lutzoni F."/>
            <person name="Magnuson J."/>
            <person name="Mondo S."/>
            <person name="Nolan M."/>
            <person name="Ohm R."/>
            <person name="Pangilinan J."/>
            <person name="Park H.-J."/>
            <person name="Ramirez L."/>
            <person name="Alfaro M."/>
            <person name="Sun H."/>
            <person name="Tritt A."/>
            <person name="Yoshinaga Y."/>
            <person name="Zwiers L.-H."/>
            <person name="Turgeon B."/>
            <person name="Goodwin S."/>
            <person name="Spatafora J."/>
            <person name="Crous P."/>
            <person name="Grigoriev I."/>
        </authorList>
    </citation>
    <scope>NUCLEOTIDE SEQUENCE [LARGE SCALE GENOMIC DNA]</scope>
    <source>
        <strain evidence="3">CECT 20119</strain>
    </source>
</reference>